<dbReference type="InterPro" id="IPR001466">
    <property type="entry name" value="Beta-lactam-related"/>
</dbReference>
<dbReference type="Gene3D" id="3.40.710.10">
    <property type="entry name" value="DD-peptidase/beta-lactamase superfamily"/>
    <property type="match status" value="1"/>
</dbReference>
<dbReference type="EC" id="3.1.1.103" evidence="4"/>
<keyword evidence="2" id="KW-1133">Transmembrane helix</keyword>
<comment type="similarity">
    <text evidence="1">Belongs to the beta-lactamase family.</text>
</comment>
<keyword evidence="2" id="KW-0472">Membrane</keyword>
<name>A0ABV1JZB9_9PSEU</name>
<protein>
    <submittedName>
        <fullName evidence="4">Serine hydrolase domain-containing protein</fullName>
        <ecNumber evidence="4">3.1.1.103</ecNumber>
    </submittedName>
</protein>
<feature type="transmembrane region" description="Helical" evidence="2">
    <location>
        <begin position="437"/>
        <end position="455"/>
    </location>
</feature>
<dbReference type="RefSeq" id="WP_345641674.1">
    <property type="nucleotide sequence ID" value="NZ_BAABLY010000007.1"/>
</dbReference>
<organism evidence="4 5">
    <name type="scientific">Pseudonocardia tropica</name>
    <dbReference type="NCBI Taxonomy" id="681289"/>
    <lineage>
        <taxon>Bacteria</taxon>
        <taxon>Bacillati</taxon>
        <taxon>Actinomycetota</taxon>
        <taxon>Actinomycetes</taxon>
        <taxon>Pseudonocardiales</taxon>
        <taxon>Pseudonocardiaceae</taxon>
        <taxon>Pseudonocardia</taxon>
    </lineage>
</organism>
<dbReference type="Proteomes" id="UP001464923">
    <property type="component" value="Unassembled WGS sequence"/>
</dbReference>
<feature type="transmembrane region" description="Helical" evidence="2">
    <location>
        <begin position="383"/>
        <end position="399"/>
    </location>
</feature>
<dbReference type="InterPro" id="IPR051478">
    <property type="entry name" value="Beta-lactamase-like_AB/R"/>
</dbReference>
<feature type="transmembrane region" description="Helical" evidence="2">
    <location>
        <begin position="467"/>
        <end position="488"/>
    </location>
</feature>
<sequence length="489" mass="48966">MTATPSTSTTAGAGRRIGIVAAVVAVLAVLVGAVAGPEHRRLGPQTTGDPALAERVRAAAGGHDGYRSLAVAEVTPTTVTTAGLGPADAGAPFEIGSVTKTFTAALFADAVTRGEVRPDDPLERALPELAGTPAGAVTLASLAQHRSGLPALGATAAARSPATTVNLNPYSSTTTAQLLDDARTAAVDPQQPPTYSNVGVALLGTALVRAAGAAGYPQLVAERITGPLGMTSTTFAAGDAQIPDTAVPGHRDNGRPAPRWAGEGYLPAGSSTFSTVDDLARWARAQLTGAAPGTGALTPTAQDDPGTSIGWIWVTSGATGADGARHPYVWHNGGTAGFSSMLALDRDGGRAVVVLGDTTAGVEPVARTLLFGTPPSDGGAGPLAWAPVAVAALFSLLALRRALREGALLPIADGLLTAVFGLVLLWNRGPWSSVGGWVWGLVLAPAAAALAVAVVRGRTLPLCRPGHAVTAWAGLGFSVLLVAVAVWAG</sequence>
<comment type="caution">
    <text evidence="4">The sequence shown here is derived from an EMBL/GenBank/DDBJ whole genome shotgun (WGS) entry which is preliminary data.</text>
</comment>
<dbReference type="SUPFAM" id="SSF56601">
    <property type="entry name" value="beta-lactamase/transpeptidase-like"/>
    <property type="match status" value="1"/>
</dbReference>
<evidence type="ECO:0000313" key="4">
    <source>
        <dbReference type="EMBL" id="MEQ3541294.1"/>
    </source>
</evidence>
<evidence type="ECO:0000256" key="1">
    <source>
        <dbReference type="ARBA" id="ARBA00038473"/>
    </source>
</evidence>
<keyword evidence="2" id="KW-0812">Transmembrane</keyword>
<gene>
    <name evidence="4" type="ORF">WHI96_20980</name>
</gene>
<evidence type="ECO:0000259" key="3">
    <source>
        <dbReference type="Pfam" id="PF00144"/>
    </source>
</evidence>
<evidence type="ECO:0000256" key="2">
    <source>
        <dbReference type="SAM" id="Phobius"/>
    </source>
</evidence>
<evidence type="ECO:0000313" key="5">
    <source>
        <dbReference type="Proteomes" id="UP001464923"/>
    </source>
</evidence>
<feature type="domain" description="Beta-lactamase-related" evidence="3">
    <location>
        <begin position="77"/>
        <end position="360"/>
    </location>
</feature>
<accession>A0ABV1JZB9</accession>
<reference evidence="4 5" key="1">
    <citation type="submission" date="2024-03" db="EMBL/GenBank/DDBJ databases">
        <title>Draft genome sequence of Pseudonocardia tropica JCM 19149.</title>
        <authorList>
            <person name="Butdee W."/>
            <person name="Duangmal K."/>
        </authorList>
    </citation>
    <scope>NUCLEOTIDE SEQUENCE [LARGE SCALE GENOMIC DNA]</scope>
    <source>
        <strain evidence="4 5">JCM 19149</strain>
    </source>
</reference>
<keyword evidence="4" id="KW-0378">Hydrolase</keyword>
<feature type="transmembrane region" description="Helical" evidence="2">
    <location>
        <begin position="406"/>
        <end position="425"/>
    </location>
</feature>
<dbReference type="GO" id="GO:0016787">
    <property type="term" value="F:hydrolase activity"/>
    <property type="evidence" value="ECO:0007669"/>
    <property type="project" value="UniProtKB-KW"/>
</dbReference>
<dbReference type="EMBL" id="JBEDNP010000013">
    <property type="protein sequence ID" value="MEQ3541294.1"/>
    <property type="molecule type" value="Genomic_DNA"/>
</dbReference>
<keyword evidence="5" id="KW-1185">Reference proteome</keyword>
<dbReference type="PANTHER" id="PTHR22935:SF95">
    <property type="entry name" value="BETA-LACTAMASE-LIKE 1-RELATED"/>
    <property type="match status" value="1"/>
</dbReference>
<dbReference type="Pfam" id="PF00144">
    <property type="entry name" value="Beta-lactamase"/>
    <property type="match status" value="1"/>
</dbReference>
<proteinExistence type="inferred from homology"/>
<dbReference type="InterPro" id="IPR012338">
    <property type="entry name" value="Beta-lactam/transpept-like"/>
</dbReference>
<dbReference type="PANTHER" id="PTHR22935">
    <property type="entry name" value="PENICILLIN-BINDING PROTEIN"/>
    <property type="match status" value="1"/>
</dbReference>